<dbReference type="InterPro" id="IPR003507">
    <property type="entry name" value="S66_fam"/>
</dbReference>
<feature type="domain" description="LD-carboxypeptidase N-terminal" evidence="7">
    <location>
        <begin position="13"/>
        <end position="128"/>
    </location>
</feature>
<dbReference type="Pfam" id="PF02016">
    <property type="entry name" value="Peptidase_S66"/>
    <property type="match status" value="1"/>
</dbReference>
<dbReference type="InterPro" id="IPR040449">
    <property type="entry name" value="Peptidase_S66_N"/>
</dbReference>
<gene>
    <name evidence="9" type="ORF">IAB03_01085</name>
</gene>
<dbReference type="PANTHER" id="PTHR30237">
    <property type="entry name" value="MURAMOYLTETRAPEPTIDE CARBOXYPEPTIDASE"/>
    <property type="match status" value="1"/>
</dbReference>
<dbReference type="InterPro" id="IPR027461">
    <property type="entry name" value="Carboxypeptidase_A_C_sf"/>
</dbReference>
<dbReference type="Gene3D" id="3.40.50.10740">
    <property type="entry name" value="Class I glutamine amidotransferase-like"/>
    <property type="match status" value="1"/>
</dbReference>
<dbReference type="PANTHER" id="PTHR30237:SF2">
    <property type="entry name" value="MUREIN TETRAPEPTIDE CARBOXYPEPTIDASE"/>
    <property type="match status" value="1"/>
</dbReference>
<comment type="caution">
    <text evidence="9">The sequence shown here is derived from an EMBL/GenBank/DDBJ whole genome shotgun (WGS) entry which is preliminary data.</text>
</comment>
<dbReference type="SUPFAM" id="SSF141986">
    <property type="entry name" value="LD-carboxypeptidase A C-terminal domain-like"/>
    <property type="match status" value="1"/>
</dbReference>
<dbReference type="InterPro" id="IPR040921">
    <property type="entry name" value="Peptidase_S66C"/>
</dbReference>
<dbReference type="EMBL" id="DVNA01000024">
    <property type="protein sequence ID" value="HIU54383.1"/>
    <property type="molecule type" value="Genomic_DNA"/>
</dbReference>
<reference evidence="9" key="2">
    <citation type="journal article" date="2021" name="PeerJ">
        <title>Extensive microbial diversity within the chicken gut microbiome revealed by metagenomics and culture.</title>
        <authorList>
            <person name="Gilroy R."/>
            <person name="Ravi A."/>
            <person name="Getino M."/>
            <person name="Pursley I."/>
            <person name="Horton D.L."/>
            <person name="Alikhan N.F."/>
            <person name="Baker D."/>
            <person name="Gharbi K."/>
            <person name="Hall N."/>
            <person name="Watson M."/>
            <person name="Adriaenssens E.M."/>
            <person name="Foster-Nyarko E."/>
            <person name="Jarju S."/>
            <person name="Secka A."/>
            <person name="Antonio M."/>
            <person name="Oren A."/>
            <person name="Chaudhuri R.R."/>
            <person name="La Ragione R."/>
            <person name="Hildebrand F."/>
            <person name="Pallen M.J."/>
        </authorList>
    </citation>
    <scope>NUCLEOTIDE SEQUENCE</scope>
    <source>
        <strain evidence="9">CHK158-818</strain>
    </source>
</reference>
<dbReference type="Gene3D" id="3.50.30.60">
    <property type="entry name" value="LD-carboxypeptidase A C-terminal domain-like"/>
    <property type="match status" value="1"/>
</dbReference>
<sequence>MTIPDKLKAGDHVVLLSPSGKIQPELLDGAEQRLRSWGLNVIRSPHCAGSYGRFSGSVQERLSDIRAALSDPSVKALFCSRGGYGAIHLLPCLDEPAIQARPKWLIGYSDITALHALWNRCGIVSLHAPMARHLSEEPAQDRATESLKQLLFGENVSYDLPPHPANKPGNGTGKLVGGNLSVLYGLRGTPYEYPWEKAILFIEDIGERAYHIERMLYNLKLSGILDKLSGLIVGQFTDCPEDPQLGHTLYQAVAELTREYGYPVLYNFPTGHVKENLPLPIGMEATLTVTAEGEGKLTFPPLAESSRLSG</sequence>
<dbReference type="SUPFAM" id="SSF52317">
    <property type="entry name" value="Class I glutamine amidotransferase-like"/>
    <property type="match status" value="1"/>
</dbReference>
<evidence type="ECO:0000256" key="5">
    <source>
        <dbReference type="ARBA" id="ARBA00022825"/>
    </source>
</evidence>
<feature type="domain" description="LD-carboxypeptidase C-terminal" evidence="8">
    <location>
        <begin position="172"/>
        <end position="287"/>
    </location>
</feature>
<comment type="similarity">
    <text evidence="1">Belongs to the peptidase S66 family.</text>
</comment>
<evidence type="ECO:0000313" key="9">
    <source>
        <dbReference type="EMBL" id="HIU54383.1"/>
    </source>
</evidence>
<keyword evidence="2" id="KW-0121">Carboxypeptidase</keyword>
<dbReference type="Proteomes" id="UP000824112">
    <property type="component" value="Unassembled WGS sequence"/>
</dbReference>
<evidence type="ECO:0000259" key="7">
    <source>
        <dbReference type="Pfam" id="PF02016"/>
    </source>
</evidence>
<feature type="active site" description="Charge relay system" evidence="6">
    <location>
        <position position="272"/>
    </location>
</feature>
<keyword evidence="4" id="KW-0378">Hydrolase</keyword>
<protein>
    <submittedName>
        <fullName evidence="9">LD-carboxypeptidase</fullName>
    </submittedName>
</protein>
<evidence type="ECO:0000256" key="4">
    <source>
        <dbReference type="ARBA" id="ARBA00022801"/>
    </source>
</evidence>
<evidence type="ECO:0000256" key="6">
    <source>
        <dbReference type="PIRSR" id="PIRSR028757-1"/>
    </source>
</evidence>
<evidence type="ECO:0000256" key="1">
    <source>
        <dbReference type="ARBA" id="ARBA00010233"/>
    </source>
</evidence>
<keyword evidence="3" id="KW-0645">Protease</keyword>
<dbReference type="Pfam" id="PF17676">
    <property type="entry name" value="Peptidase_S66C"/>
    <property type="match status" value="1"/>
</dbReference>
<dbReference type="InterPro" id="IPR027478">
    <property type="entry name" value="LdcA_N"/>
</dbReference>
<dbReference type="PIRSF" id="PIRSF028757">
    <property type="entry name" value="LD-carboxypeptidase"/>
    <property type="match status" value="1"/>
</dbReference>
<evidence type="ECO:0000313" key="10">
    <source>
        <dbReference type="Proteomes" id="UP000824112"/>
    </source>
</evidence>
<dbReference type="CDD" id="cd07025">
    <property type="entry name" value="Peptidase_S66"/>
    <property type="match status" value="1"/>
</dbReference>
<keyword evidence="5" id="KW-0720">Serine protease</keyword>
<proteinExistence type="inferred from homology"/>
<dbReference type="GO" id="GO:0006508">
    <property type="term" value="P:proteolysis"/>
    <property type="evidence" value="ECO:0007669"/>
    <property type="project" value="UniProtKB-KW"/>
</dbReference>
<dbReference type="InterPro" id="IPR029062">
    <property type="entry name" value="Class_I_gatase-like"/>
</dbReference>
<evidence type="ECO:0000256" key="2">
    <source>
        <dbReference type="ARBA" id="ARBA00022645"/>
    </source>
</evidence>
<organism evidence="9 10">
    <name type="scientific">Candidatus Gallibacteroides avistercoris</name>
    <dbReference type="NCBI Taxonomy" id="2840833"/>
    <lineage>
        <taxon>Bacteria</taxon>
        <taxon>Pseudomonadati</taxon>
        <taxon>Bacteroidota</taxon>
        <taxon>Bacteroidia</taxon>
        <taxon>Bacteroidales</taxon>
        <taxon>Bacteroidaceae</taxon>
        <taxon>Bacteroidaceae incertae sedis</taxon>
        <taxon>Candidatus Gallibacteroides</taxon>
    </lineage>
</organism>
<feature type="active site" description="Charge relay system" evidence="6">
    <location>
        <position position="203"/>
    </location>
</feature>
<dbReference type="AlphaFoldDB" id="A0A9D1SCC8"/>
<feature type="active site" description="Nucleophile" evidence="6">
    <location>
        <position position="109"/>
    </location>
</feature>
<reference evidence="9" key="1">
    <citation type="submission" date="2020-10" db="EMBL/GenBank/DDBJ databases">
        <authorList>
            <person name="Gilroy R."/>
        </authorList>
    </citation>
    <scope>NUCLEOTIDE SEQUENCE</scope>
    <source>
        <strain evidence="9">CHK158-818</strain>
    </source>
</reference>
<dbReference type="GO" id="GO:0008236">
    <property type="term" value="F:serine-type peptidase activity"/>
    <property type="evidence" value="ECO:0007669"/>
    <property type="project" value="UniProtKB-KW"/>
</dbReference>
<evidence type="ECO:0000256" key="3">
    <source>
        <dbReference type="ARBA" id="ARBA00022670"/>
    </source>
</evidence>
<dbReference type="GO" id="GO:0004180">
    <property type="term" value="F:carboxypeptidase activity"/>
    <property type="evidence" value="ECO:0007669"/>
    <property type="project" value="UniProtKB-KW"/>
</dbReference>
<accession>A0A9D1SCC8</accession>
<name>A0A9D1SCC8_9BACT</name>
<evidence type="ECO:0000259" key="8">
    <source>
        <dbReference type="Pfam" id="PF17676"/>
    </source>
</evidence>